<dbReference type="Proteomes" id="UP000095767">
    <property type="component" value="Unassembled WGS sequence"/>
</dbReference>
<gene>
    <name evidence="2" type="ORF">BAE44_0017741</name>
</gene>
<protein>
    <submittedName>
        <fullName evidence="2">Uncharacterized protein</fullName>
    </submittedName>
</protein>
<organism evidence="2 3">
    <name type="scientific">Dichanthelium oligosanthes</name>
    <dbReference type="NCBI Taxonomy" id="888268"/>
    <lineage>
        <taxon>Eukaryota</taxon>
        <taxon>Viridiplantae</taxon>
        <taxon>Streptophyta</taxon>
        <taxon>Embryophyta</taxon>
        <taxon>Tracheophyta</taxon>
        <taxon>Spermatophyta</taxon>
        <taxon>Magnoliopsida</taxon>
        <taxon>Liliopsida</taxon>
        <taxon>Poales</taxon>
        <taxon>Poaceae</taxon>
        <taxon>PACMAD clade</taxon>
        <taxon>Panicoideae</taxon>
        <taxon>Panicodae</taxon>
        <taxon>Paniceae</taxon>
        <taxon>Dichantheliinae</taxon>
        <taxon>Dichanthelium</taxon>
    </lineage>
</organism>
<keyword evidence="1" id="KW-0472">Membrane</keyword>
<dbReference type="OrthoDB" id="692044at2759"/>
<feature type="transmembrane region" description="Helical" evidence="1">
    <location>
        <begin position="200"/>
        <end position="221"/>
    </location>
</feature>
<keyword evidence="1" id="KW-1133">Transmembrane helix</keyword>
<dbReference type="EMBL" id="LWDX02048395">
    <property type="protein sequence ID" value="OEL21240.1"/>
    <property type="molecule type" value="Genomic_DNA"/>
</dbReference>
<evidence type="ECO:0000313" key="3">
    <source>
        <dbReference type="Proteomes" id="UP000095767"/>
    </source>
</evidence>
<dbReference type="STRING" id="888268.A0A1E5V7V2"/>
<reference evidence="2 3" key="1">
    <citation type="submission" date="2016-09" db="EMBL/GenBank/DDBJ databases">
        <title>The draft genome of Dichanthelium oligosanthes: A C3 panicoid grass species.</title>
        <authorList>
            <person name="Studer A.J."/>
            <person name="Schnable J.C."/>
            <person name="Brutnell T.P."/>
        </authorList>
    </citation>
    <scope>NUCLEOTIDE SEQUENCE [LARGE SCALE GENOMIC DNA]</scope>
    <source>
        <strain evidence="3">cv. Kellogg 1175</strain>
        <tissue evidence="2">Leaf</tissue>
    </source>
</reference>
<keyword evidence="3" id="KW-1185">Reference proteome</keyword>
<accession>A0A1E5V7V2</accession>
<evidence type="ECO:0000313" key="2">
    <source>
        <dbReference type="EMBL" id="OEL21240.1"/>
    </source>
</evidence>
<evidence type="ECO:0000256" key="1">
    <source>
        <dbReference type="SAM" id="Phobius"/>
    </source>
</evidence>
<keyword evidence="1" id="KW-0812">Transmembrane</keyword>
<sequence>LNVRCNPGDVLFTIQLLNHDQYAAIQSLGFGRLLTMGIDAVESSDLLPWLMDRVSPVDMMISIGPGKVLPITPKVISMDLGLPAGGSNLKVYSSAEVVQFRKQLIHQLNQESLTDDDPIHISNLQEEILKDRVDSLFLRCFFMIVFNRLFFPTSTYNIDSAAINKAMHPESFNGVDWAQAVFDDLQSSIRRWHGRKNKQLTQTIYGCAVLLIVSSLPYFSFDIYRSLVVRMYW</sequence>
<proteinExistence type="predicted"/>
<comment type="caution">
    <text evidence="2">The sequence shown here is derived from an EMBL/GenBank/DDBJ whole genome shotgun (WGS) entry which is preliminary data.</text>
</comment>
<dbReference type="PANTHER" id="PTHR34835:SF67">
    <property type="entry name" value="AMINOTRANSFERASE-LIKE PLANT MOBILE DOMAIN-CONTAINING PROTEIN"/>
    <property type="match status" value="1"/>
</dbReference>
<name>A0A1E5V7V2_9POAL</name>
<dbReference type="PANTHER" id="PTHR34835">
    <property type="entry name" value="OS07G0283600 PROTEIN-RELATED"/>
    <property type="match status" value="1"/>
</dbReference>
<feature type="non-terminal residue" evidence="2">
    <location>
        <position position="1"/>
    </location>
</feature>
<dbReference type="AlphaFoldDB" id="A0A1E5V7V2"/>